<evidence type="ECO:0000313" key="1">
    <source>
        <dbReference type="EMBL" id="MCP2334123.1"/>
    </source>
</evidence>
<evidence type="ECO:0008006" key="3">
    <source>
        <dbReference type="Google" id="ProtNLM"/>
    </source>
</evidence>
<keyword evidence="2" id="KW-1185">Reference proteome</keyword>
<proteinExistence type="predicted"/>
<sequence>MHLATYVGLAHRSERTLAESLRVVGEGHARHPDVLFTCRTLAGFSDDHVRQLEPVARRYGEQHGGDVEEPDRLHAAGLAEVRSGPVGLLRDLQDLHVLGTLVLTTWTVINQAAQGLRDHELLSIARSASGQTSRQLSWLNTRMKAAAPQALIVAP</sequence>
<reference evidence="1 2" key="1">
    <citation type="submission" date="2022-06" db="EMBL/GenBank/DDBJ databases">
        <title>Genomic Encyclopedia of Type Strains, Phase I: the one thousand microbial genomes (KMG-I) project.</title>
        <authorList>
            <person name="Kyrpides N."/>
        </authorList>
    </citation>
    <scope>NUCLEOTIDE SEQUENCE [LARGE SCALE GENOMIC DNA]</scope>
    <source>
        <strain evidence="1 2">DSM 43889</strain>
    </source>
</reference>
<dbReference type="Proteomes" id="UP000791080">
    <property type="component" value="Unassembled WGS sequence"/>
</dbReference>
<dbReference type="EMBL" id="AUBJ02000001">
    <property type="protein sequence ID" value="MCP2334123.1"/>
    <property type="molecule type" value="Genomic_DNA"/>
</dbReference>
<accession>A0ABT1JPQ9</accession>
<protein>
    <recommendedName>
        <fullName evidence="3">DUF892 family protein</fullName>
    </recommendedName>
</protein>
<organism evidence="1 2">
    <name type="scientific">Actinoalloteichus caeruleus DSM 43889</name>
    <dbReference type="NCBI Taxonomy" id="1120930"/>
    <lineage>
        <taxon>Bacteria</taxon>
        <taxon>Bacillati</taxon>
        <taxon>Actinomycetota</taxon>
        <taxon>Actinomycetes</taxon>
        <taxon>Pseudonocardiales</taxon>
        <taxon>Pseudonocardiaceae</taxon>
        <taxon>Actinoalloteichus</taxon>
        <taxon>Actinoalloteichus cyanogriseus</taxon>
    </lineage>
</organism>
<gene>
    <name evidence="1" type="ORF">G443_004393</name>
</gene>
<evidence type="ECO:0000313" key="2">
    <source>
        <dbReference type="Proteomes" id="UP000791080"/>
    </source>
</evidence>
<comment type="caution">
    <text evidence="1">The sequence shown here is derived from an EMBL/GenBank/DDBJ whole genome shotgun (WGS) entry which is preliminary data.</text>
</comment>
<name>A0ABT1JPQ9_ACTCY</name>